<protein>
    <submittedName>
        <fullName evidence="2">Uncharacterized protein</fullName>
    </submittedName>
</protein>
<sequence>MPICLTTAFSGTVQLGLDLGLRIMPVSAGWSEGGEPESFRDDKEPLTKIQPERQGPPASWRRRVVAVA</sequence>
<keyword evidence="3" id="KW-1185">Reference proteome</keyword>
<gene>
    <name evidence="2" type="ORF">CSOL1703_00006479</name>
</gene>
<reference evidence="3" key="1">
    <citation type="submission" date="2019-06" db="EMBL/GenBank/DDBJ databases">
        <authorList>
            <person name="Broberg M."/>
        </authorList>
    </citation>
    <scope>NUCLEOTIDE SEQUENCE [LARGE SCALE GENOMIC DNA]</scope>
</reference>
<dbReference type="Proteomes" id="UP000775872">
    <property type="component" value="Unassembled WGS sequence"/>
</dbReference>
<dbReference type="EMBL" id="CABFOC020000063">
    <property type="protein sequence ID" value="CAH0056538.1"/>
    <property type="molecule type" value="Genomic_DNA"/>
</dbReference>
<accession>A0A9N9ZJ65</accession>
<organism evidence="2 3">
    <name type="scientific">Clonostachys solani</name>
    <dbReference type="NCBI Taxonomy" id="160281"/>
    <lineage>
        <taxon>Eukaryota</taxon>
        <taxon>Fungi</taxon>
        <taxon>Dikarya</taxon>
        <taxon>Ascomycota</taxon>
        <taxon>Pezizomycotina</taxon>
        <taxon>Sordariomycetes</taxon>
        <taxon>Hypocreomycetidae</taxon>
        <taxon>Hypocreales</taxon>
        <taxon>Bionectriaceae</taxon>
        <taxon>Clonostachys</taxon>
    </lineage>
</organism>
<proteinExistence type="predicted"/>
<evidence type="ECO:0000313" key="3">
    <source>
        <dbReference type="Proteomes" id="UP000775872"/>
    </source>
</evidence>
<evidence type="ECO:0000256" key="1">
    <source>
        <dbReference type="SAM" id="MobiDB-lite"/>
    </source>
</evidence>
<comment type="caution">
    <text evidence="2">The sequence shown here is derived from an EMBL/GenBank/DDBJ whole genome shotgun (WGS) entry which is preliminary data.</text>
</comment>
<evidence type="ECO:0000313" key="2">
    <source>
        <dbReference type="EMBL" id="CAH0056538.1"/>
    </source>
</evidence>
<dbReference type="AlphaFoldDB" id="A0A9N9ZJ65"/>
<reference evidence="2 3" key="2">
    <citation type="submission" date="2021-10" db="EMBL/GenBank/DDBJ databases">
        <authorList>
            <person name="Piombo E."/>
        </authorList>
    </citation>
    <scope>NUCLEOTIDE SEQUENCE [LARGE SCALE GENOMIC DNA]</scope>
</reference>
<feature type="region of interest" description="Disordered" evidence="1">
    <location>
        <begin position="30"/>
        <end position="68"/>
    </location>
</feature>
<feature type="compositionally biased region" description="Basic and acidic residues" evidence="1">
    <location>
        <begin position="37"/>
        <end position="46"/>
    </location>
</feature>
<name>A0A9N9ZJ65_9HYPO</name>